<dbReference type="InterPro" id="IPR009580">
    <property type="entry name" value="GPI_biosynthesis_protein_Pig-F"/>
</dbReference>
<evidence type="ECO:0000313" key="11">
    <source>
        <dbReference type="EMBL" id="CAI5759339.1"/>
    </source>
</evidence>
<keyword evidence="7" id="KW-0256">Endoplasmic reticulum</keyword>
<evidence type="ECO:0000256" key="8">
    <source>
        <dbReference type="ARBA" id="ARBA00022989"/>
    </source>
</evidence>
<evidence type="ECO:0000256" key="5">
    <source>
        <dbReference type="ARBA" id="ARBA00022502"/>
    </source>
</evidence>
<evidence type="ECO:0000256" key="7">
    <source>
        <dbReference type="ARBA" id="ARBA00022824"/>
    </source>
</evidence>
<comment type="similarity">
    <text evidence="3">Belongs to the PIGF family.</text>
</comment>
<keyword evidence="5" id="KW-0337">GPI-anchor biosynthesis</keyword>
<evidence type="ECO:0000256" key="10">
    <source>
        <dbReference type="SAM" id="Phobius"/>
    </source>
</evidence>
<dbReference type="GO" id="GO:0005789">
    <property type="term" value="C:endoplasmic reticulum membrane"/>
    <property type="evidence" value="ECO:0007669"/>
    <property type="project" value="UniProtKB-SubCell"/>
</dbReference>
<evidence type="ECO:0000256" key="4">
    <source>
        <dbReference type="ARBA" id="ARBA00020927"/>
    </source>
</evidence>
<evidence type="ECO:0000256" key="9">
    <source>
        <dbReference type="ARBA" id="ARBA00023136"/>
    </source>
</evidence>
<feature type="transmembrane region" description="Helical" evidence="10">
    <location>
        <begin position="139"/>
        <end position="159"/>
    </location>
</feature>
<organism evidence="11 12">
    <name type="scientific">Candida verbasci</name>
    <dbReference type="NCBI Taxonomy" id="1227364"/>
    <lineage>
        <taxon>Eukaryota</taxon>
        <taxon>Fungi</taxon>
        <taxon>Dikarya</taxon>
        <taxon>Ascomycota</taxon>
        <taxon>Saccharomycotina</taxon>
        <taxon>Pichiomycetes</taxon>
        <taxon>Debaryomycetaceae</taxon>
        <taxon>Candida/Lodderomyces clade</taxon>
        <taxon>Candida</taxon>
    </lineage>
</organism>
<reference evidence="11" key="1">
    <citation type="submission" date="2022-12" db="EMBL/GenBank/DDBJ databases">
        <authorList>
            <person name="Brejova B."/>
        </authorList>
    </citation>
    <scope>NUCLEOTIDE SEQUENCE</scope>
</reference>
<evidence type="ECO:0000313" key="12">
    <source>
        <dbReference type="Proteomes" id="UP001152885"/>
    </source>
</evidence>
<keyword evidence="6 10" id="KW-0812">Transmembrane</keyword>
<evidence type="ECO:0000256" key="1">
    <source>
        <dbReference type="ARBA" id="ARBA00004477"/>
    </source>
</evidence>
<sequence length="236" mass="26795">MTSIQKRSGNTKKSVSFIDKESSKKEKELSIVDNVVPSIKNPISVIPFHNLIIIYGMFKFGITKDVESIMLKSYITSIPIQFIYNYIIFKHLPKKNSTNVNLSLLLISSIFISLVLAIPLHVILVLFGAPIYKYSVKTFYLSLHLSQLIFSPLIILYTLDLNQFTKLFKLDNIYSSIFTNSILSMVLLSLGGCWLGVIPIPLDWDRPWQQWPITLLVGGYIGGFIGSLISLIKYIR</sequence>
<dbReference type="OrthoDB" id="17366at2759"/>
<accession>A0A9W4U0U6</accession>
<dbReference type="AlphaFoldDB" id="A0A9W4U0U6"/>
<keyword evidence="9 10" id="KW-0472">Membrane</keyword>
<dbReference type="Proteomes" id="UP001152885">
    <property type="component" value="Unassembled WGS sequence"/>
</dbReference>
<gene>
    <name evidence="11" type="ORF">CANVERA_P3849</name>
</gene>
<protein>
    <recommendedName>
        <fullName evidence="4">Glycosylphosphatidylinositol anchor biosynthesis protein 11</fullName>
    </recommendedName>
</protein>
<keyword evidence="12" id="KW-1185">Reference proteome</keyword>
<dbReference type="GO" id="GO:0006506">
    <property type="term" value="P:GPI anchor biosynthetic process"/>
    <property type="evidence" value="ECO:0007669"/>
    <property type="project" value="UniProtKB-KW"/>
</dbReference>
<dbReference type="Pfam" id="PF06699">
    <property type="entry name" value="PIG-F"/>
    <property type="match status" value="1"/>
</dbReference>
<proteinExistence type="inferred from homology"/>
<evidence type="ECO:0000256" key="3">
    <source>
        <dbReference type="ARBA" id="ARBA00007978"/>
    </source>
</evidence>
<feature type="transmembrane region" description="Helical" evidence="10">
    <location>
        <begin position="213"/>
        <end position="235"/>
    </location>
</feature>
<evidence type="ECO:0000256" key="2">
    <source>
        <dbReference type="ARBA" id="ARBA00004687"/>
    </source>
</evidence>
<name>A0A9W4U0U6_9ASCO</name>
<feature type="transmembrane region" description="Helical" evidence="10">
    <location>
        <begin position="180"/>
        <end position="201"/>
    </location>
</feature>
<keyword evidence="8 10" id="KW-1133">Transmembrane helix</keyword>
<dbReference type="EMBL" id="CANTUO010000004">
    <property type="protein sequence ID" value="CAI5759339.1"/>
    <property type="molecule type" value="Genomic_DNA"/>
</dbReference>
<comment type="subcellular location">
    <subcellularLocation>
        <location evidence="1">Endoplasmic reticulum membrane</location>
        <topology evidence="1">Multi-pass membrane protein</topology>
    </subcellularLocation>
</comment>
<evidence type="ECO:0000256" key="6">
    <source>
        <dbReference type="ARBA" id="ARBA00022692"/>
    </source>
</evidence>
<comment type="pathway">
    <text evidence="2">Glycolipid biosynthesis; glycosylphosphatidylinositol-anchor biosynthesis.</text>
</comment>
<feature type="transmembrane region" description="Helical" evidence="10">
    <location>
        <begin position="104"/>
        <end position="127"/>
    </location>
</feature>
<comment type="caution">
    <text evidence="11">The sequence shown here is derived from an EMBL/GenBank/DDBJ whole genome shotgun (WGS) entry which is preliminary data.</text>
</comment>